<reference evidence="1" key="2">
    <citation type="submission" date="2025-08" db="UniProtKB">
        <authorList>
            <consortium name="RefSeq"/>
        </authorList>
    </citation>
    <scope>IDENTIFICATION</scope>
</reference>
<protein>
    <submittedName>
        <fullName evidence="1">Uncharacterized protein</fullName>
    </submittedName>
</protein>
<gene>
    <name evidence="1" type="ORF">An04g07310</name>
</gene>
<dbReference type="VEuPathDB" id="FungiDB:An04g07310"/>
<name>A0AAJ8E1Q0_ASPNG</name>
<dbReference type="GeneID" id="84590964"/>
<dbReference type="RefSeq" id="XP_059603649.1">
    <property type="nucleotide sequence ID" value="XM_059747635.1"/>
</dbReference>
<proteinExistence type="predicted"/>
<reference evidence="1" key="1">
    <citation type="submission" date="2025-02" db="EMBL/GenBank/DDBJ databases">
        <authorList>
            <consortium name="NCBI Genome Project"/>
        </authorList>
    </citation>
    <scope>NUCLEOTIDE SEQUENCE</scope>
</reference>
<sequence>MRDVYNPEGSPDCQDKGSVGDLLERGIDLASSTSGDRHQRRRILHPTVGHWMRDTSNAVAGFETSMKILRTFGSPYNFFFLLGPALTEKCQKLISRCVRGLGIHDRSTTHTGASSGKASNWSSDLVETRIACGRAREEMDLGKRAGRCFCESLCVPTAYVCGIVKYSDMQQHCVPDRIQPYISPNLRNLYSIMSFSEVPFFPYLTKEA</sequence>
<dbReference type="KEGG" id="ang:An04g07310"/>
<organism evidence="1">
    <name type="scientific">Aspergillus niger</name>
    <dbReference type="NCBI Taxonomy" id="5061"/>
    <lineage>
        <taxon>Eukaryota</taxon>
        <taxon>Fungi</taxon>
        <taxon>Dikarya</taxon>
        <taxon>Ascomycota</taxon>
        <taxon>Pezizomycotina</taxon>
        <taxon>Eurotiomycetes</taxon>
        <taxon>Eurotiomycetidae</taxon>
        <taxon>Eurotiales</taxon>
        <taxon>Aspergillaceae</taxon>
        <taxon>Aspergillus</taxon>
        <taxon>Aspergillus subgen. Circumdati</taxon>
    </lineage>
</organism>
<evidence type="ECO:0000313" key="1">
    <source>
        <dbReference type="RefSeq" id="XP_059603649.1"/>
    </source>
</evidence>
<accession>A0AAJ8E1Q0</accession>
<dbReference type="AlphaFoldDB" id="A0AAJ8E1Q0"/>